<gene>
    <name evidence="4" type="primary">LOC112049594</name>
</gene>
<name>A0A6J1NJJ4_BICAN</name>
<protein>
    <submittedName>
        <fullName evidence="4">Mucin-3A</fullName>
    </submittedName>
</protein>
<dbReference type="RefSeq" id="XP_023943306.2">
    <property type="nucleotide sequence ID" value="XM_024087538.2"/>
</dbReference>
<dbReference type="Gene3D" id="2.60.120.200">
    <property type="match status" value="1"/>
</dbReference>
<accession>A0A6J1NJJ4</accession>
<feature type="chain" id="PRO_5045113563" evidence="2">
    <location>
        <begin position="18"/>
        <end position="302"/>
    </location>
</feature>
<feature type="signal peptide" evidence="2">
    <location>
        <begin position="1"/>
        <end position="17"/>
    </location>
</feature>
<dbReference type="AlphaFoldDB" id="A0A6J1NJJ4"/>
<dbReference type="InterPro" id="IPR013320">
    <property type="entry name" value="ConA-like_dom_sf"/>
</dbReference>
<feature type="compositionally biased region" description="Polar residues" evidence="1">
    <location>
        <begin position="218"/>
        <end position="232"/>
    </location>
</feature>
<evidence type="ECO:0000256" key="2">
    <source>
        <dbReference type="SAM" id="SignalP"/>
    </source>
</evidence>
<sequence length="302" mass="33596">MFAPCLLLLFILGSINADEAPLRCDFNDTLCGWRNDESADVQWNFYNVSVGIYAFFDDDAYRTARLVSPIYDYVLVEDGCFHLECSHDGYDIKLRVYQVPVSIGVNGLLASTEEIKRKYIIHETAYNGNALIPMHLNPVSMFLPGYAEKFQIVIEASASELTFVCLEKYEIFRGKKCVEAANASVTPPPVNRNEDLQTVTTTEPSSTTTEDLSSTTEDLPSTTKDLPSTTEDLPSTTEDLPSTTPLPPTTTTQSATTAATVPMTTAPPPITMVFPAMGQLSWLNGTQPKVIEWTYTYRQYYK</sequence>
<evidence type="ECO:0000313" key="4">
    <source>
        <dbReference type="RefSeq" id="XP_023943306.2"/>
    </source>
</evidence>
<dbReference type="Proteomes" id="UP001652582">
    <property type="component" value="Chromosome 25"/>
</dbReference>
<dbReference type="OrthoDB" id="6107927at2759"/>
<evidence type="ECO:0000256" key="1">
    <source>
        <dbReference type="SAM" id="MobiDB-lite"/>
    </source>
</evidence>
<reference evidence="4" key="1">
    <citation type="submission" date="2025-08" db="UniProtKB">
        <authorList>
            <consortium name="RefSeq"/>
        </authorList>
    </citation>
    <scope>IDENTIFICATION</scope>
</reference>
<dbReference type="GeneID" id="112049594"/>
<feature type="compositionally biased region" description="Low complexity" evidence="1">
    <location>
        <begin position="233"/>
        <end position="256"/>
    </location>
</feature>
<keyword evidence="3" id="KW-1185">Reference proteome</keyword>
<proteinExistence type="predicted"/>
<feature type="compositionally biased region" description="Low complexity" evidence="1">
    <location>
        <begin position="198"/>
        <end position="217"/>
    </location>
</feature>
<dbReference type="KEGG" id="bany:112049594"/>
<keyword evidence="2" id="KW-0732">Signal</keyword>
<evidence type="ECO:0000313" key="3">
    <source>
        <dbReference type="Proteomes" id="UP001652582"/>
    </source>
</evidence>
<feature type="region of interest" description="Disordered" evidence="1">
    <location>
        <begin position="184"/>
        <end position="256"/>
    </location>
</feature>
<dbReference type="SUPFAM" id="SSF49899">
    <property type="entry name" value="Concanavalin A-like lectins/glucanases"/>
    <property type="match status" value="1"/>
</dbReference>
<organism evidence="3 4">
    <name type="scientific">Bicyclus anynana</name>
    <name type="common">Squinting bush brown butterfly</name>
    <dbReference type="NCBI Taxonomy" id="110368"/>
    <lineage>
        <taxon>Eukaryota</taxon>
        <taxon>Metazoa</taxon>
        <taxon>Ecdysozoa</taxon>
        <taxon>Arthropoda</taxon>
        <taxon>Hexapoda</taxon>
        <taxon>Insecta</taxon>
        <taxon>Pterygota</taxon>
        <taxon>Neoptera</taxon>
        <taxon>Endopterygota</taxon>
        <taxon>Lepidoptera</taxon>
        <taxon>Glossata</taxon>
        <taxon>Ditrysia</taxon>
        <taxon>Papilionoidea</taxon>
        <taxon>Nymphalidae</taxon>
        <taxon>Satyrinae</taxon>
        <taxon>Satyrini</taxon>
        <taxon>Mycalesina</taxon>
        <taxon>Bicyclus</taxon>
    </lineage>
</organism>